<dbReference type="InterPro" id="IPR018062">
    <property type="entry name" value="HTH_AraC-typ_CS"/>
</dbReference>
<evidence type="ECO:0000313" key="6">
    <source>
        <dbReference type="Proteomes" id="UP001208567"/>
    </source>
</evidence>
<proteinExistence type="predicted"/>
<keyword evidence="6" id="KW-1185">Reference proteome</keyword>
<evidence type="ECO:0000313" key="5">
    <source>
        <dbReference type="EMBL" id="GLC31570.1"/>
    </source>
</evidence>
<dbReference type="PANTHER" id="PTHR43280">
    <property type="entry name" value="ARAC-FAMILY TRANSCRIPTIONAL REGULATOR"/>
    <property type="match status" value="1"/>
</dbReference>
<dbReference type="PROSITE" id="PS01124">
    <property type="entry name" value="HTH_ARAC_FAMILY_2"/>
    <property type="match status" value="1"/>
</dbReference>
<dbReference type="SUPFAM" id="SSF51215">
    <property type="entry name" value="Regulatory protein AraC"/>
    <property type="match status" value="1"/>
</dbReference>
<feature type="domain" description="HTH araC/xylS-type" evidence="4">
    <location>
        <begin position="194"/>
        <end position="292"/>
    </location>
</feature>
<gene>
    <name evidence="5" type="ORF">bsdE14_29800</name>
</gene>
<dbReference type="Gene3D" id="1.10.10.60">
    <property type="entry name" value="Homeodomain-like"/>
    <property type="match status" value="2"/>
</dbReference>
<evidence type="ECO:0000256" key="1">
    <source>
        <dbReference type="ARBA" id="ARBA00023015"/>
    </source>
</evidence>
<dbReference type="Proteomes" id="UP001208567">
    <property type="component" value="Unassembled WGS sequence"/>
</dbReference>
<dbReference type="Pfam" id="PF12833">
    <property type="entry name" value="HTH_18"/>
    <property type="match status" value="1"/>
</dbReference>
<evidence type="ECO:0000256" key="3">
    <source>
        <dbReference type="ARBA" id="ARBA00023163"/>
    </source>
</evidence>
<name>A0ABQ5N956_9CLOT</name>
<dbReference type="SMART" id="SM00342">
    <property type="entry name" value="HTH_ARAC"/>
    <property type="match status" value="1"/>
</dbReference>
<reference evidence="5 6" key="1">
    <citation type="journal article" date="2024" name="Int. J. Syst. Evol. Microbiol.">
        <title>Clostridium omnivorum sp. nov., isolated from anoxic soil under the treatment of reductive soil disinfestation.</title>
        <authorList>
            <person name="Ueki A."/>
            <person name="Tonouchi A."/>
            <person name="Kaku N."/>
            <person name="Honma S."/>
            <person name="Ueki K."/>
        </authorList>
    </citation>
    <scope>NUCLEOTIDE SEQUENCE [LARGE SCALE GENOMIC DNA]</scope>
    <source>
        <strain evidence="5 6">E14</strain>
    </source>
</reference>
<keyword evidence="1" id="KW-0805">Transcription regulation</keyword>
<dbReference type="EMBL" id="BRXR01000001">
    <property type="protein sequence ID" value="GLC31570.1"/>
    <property type="molecule type" value="Genomic_DNA"/>
</dbReference>
<dbReference type="PROSITE" id="PS00041">
    <property type="entry name" value="HTH_ARAC_FAMILY_1"/>
    <property type="match status" value="1"/>
</dbReference>
<dbReference type="SUPFAM" id="SSF46689">
    <property type="entry name" value="Homeodomain-like"/>
    <property type="match status" value="1"/>
</dbReference>
<evidence type="ECO:0000259" key="4">
    <source>
        <dbReference type="PROSITE" id="PS01124"/>
    </source>
</evidence>
<keyword evidence="2" id="KW-0238">DNA-binding</keyword>
<dbReference type="InterPro" id="IPR037923">
    <property type="entry name" value="HTH-like"/>
</dbReference>
<keyword evidence="3" id="KW-0804">Transcription</keyword>
<dbReference type="RefSeq" id="WP_264850905.1">
    <property type="nucleotide sequence ID" value="NZ_BRXR01000001.1"/>
</dbReference>
<protein>
    <recommendedName>
        <fullName evidence="4">HTH araC/xylS-type domain-containing protein</fullName>
    </recommendedName>
</protein>
<dbReference type="Gene3D" id="2.60.120.10">
    <property type="entry name" value="Jelly Rolls"/>
    <property type="match status" value="1"/>
</dbReference>
<accession>A0ABQ5N956</accession>
<dbReference type="InterPro" id="IPR014710">
    <property type="entry name" value="RmlC-like_jellyroll"/>
</dbReference>
<sequence>MKFVKTDLKEDIVINSVVTIHYFEFSKNYKFYGESHNFWEIVYIDKGELSILADENMYVLNQGEAIFHKPNEFHSQWCNGKVAPNIMVISFCCSSPEMKYFENKISKLNRTCKDLLSQIAKEANLCFKLPIKTDFVKQEIKLNRQPSPPKGSEQLIKIYLEQLLIYLLRENSSIDKVERMSAESKQQYHEEIAKQIENYLSKNLYSTIQFEDVASFCNLSKTTLKVIYKEVTGKSIMDFYRHLKIEEAKRLIREELFTFSEIADKLNYNSVHHFSRQFKNITGMTPSEYSISIKSDLCIRRSLK</sequence>
<dbReference type="PANTHER" id="PTHR43280:SF2">
    <property type="entry name" value="HTH-TYPE TRANSCRIPTIONAL REGULATOR EXSA"/>
    <property type="match status" value="1"/>
</dbReference>
<dbReference type="InterPro" id="IPR003313">
    <property type="entry name" value="AraC-bd"/>
</dbReference>
<dbReference type="InterPro" id="IPR018060">
    <property type="entry name" value="HTH_AraC"/>
</dbReference>
<dbReference type="InterPro" id="IPR009057">
    <property type="entry name" value="Homeodomain-like_sf"/>
</dbReference>
<comment type="caution">
    <text evidence="5">The sequence shown here is derived from an EMBL/GenBank/DDBJ whole genome shotgun (WGS) entry which is preliminary data.</text>
</comment>
<dbReference type="Pfam" id="PF02311">
    <property type="entry name" value="AraC_binding"/>
    <property type="match status" value="1"/>
</dbReference>
<organism evidence="5 6">
    <name type="scientific">Clostridium omnivorum</name>
    <dbReference type="NCBI Taxonomy" id="1604902"/>
    <lineage>
        <taxon>Bacteria</taxon>
        <taxon>Bacillati</taxon>
        <taxon>Bacillota</taxon>
        <taxon>Clostridia</taxon>
        <taxon>Eubacteriales</taxon>
        <taxon>Clostridiaceae</taxon>
        <taxon>Clostridium</taxon>
    </lineage>
</organism>
<evidence type="ECO:0000256" key="2">
    <source>
        <dbReference type="ARBA" id="ARBA00023125"/>
    </source>
</evidence>